<dbReference type="PROSITE" id="PS51900">
    <property type="entry name" value="CB"/>
    <property type="match status" value="1"/>
</dbReference>
<dbReference type="PROSITE" id="PS51898">
    <property type="entry name" value="TYR_RECOMBINASE"/>
    <property type="match status" value="1"/>
</dbReference>
<name>A0ABY2QD71_9HYPH</name>
<keyword evidence="9" id="KW-1185">Reference proteome</keyword>
<evidence type="ECO:0000256" key="1">
    <source>
        <dbReference type="ARBA" id="ARBA00008857"/>
    </source>
</evidence>
<dbReference type="Pfam" id="PF00589">
    <property type="entry name" value="Phage_integrase"/>
    <property type="match status" value="1"/>
</dbReference>
<keyword evidence="3 5" id="KW-0238">DNA-binding</keyword>
<dbReference type="Proteomes" id="UP000306441">
    <property type="component" value="Unassembled WGS sequence"/>
</dbReference>
<evidence type="ECO:0000256" key="4">
    <source>
        <dbReference type="ARBA" id="ARBA00023172"/>
    </source>
</evidence>
<comment type="caution">
    <text evidence="8">The sequence shown here is derived from an EMBL/GenBank/DDBJ whole genome shotgun (WGS) entry which is preliminary data.</text>
</comment>
<dbReference type="Gene3D" id="3.30.160.390">
    <property type="entry name" value="Integrase, DNA-binding domain"/>
    <property type="match status" value="1"/>
</dbReference>
<dbReference type="Gene3D" id="1.10.443.10">
    <property type="entry name" value="Intergrase catalytic core"/>
    <property type="match status" value="1"/>
</dbReference>
<dbReference type="RefSeq" id="WP_136353486.1">
    <property type="nucleotide sequence ID" value="NZ_SSNY01000001.1"/>
</dbReference>
<keyword evidence="4" id="KW-0233">DNA recombination</keyword>
<keyword evidence="2" id="KW-0229">DNA integration</keyword>
<dbReference type="PANTHER" id="PTHR30629:SF2">
    <property type="entry name" value="PROPHAGE INTEGRASE INTS-RELATED"/>
    <property type="match status" value="1"/>
</dbReference>
<gene>
    <name evidence="8" type="ORF">E6C48_02120</name>
</gene>
<dbReference type="InterPro" id="IPR044068">
    <property type="entry name" value="CB"/>
</dbReference>
<accession>A0ABY2QD71</accession>
<dbReference type="Pfam" id="PF22022">
    <property type="entry name" value="Phage_int_M"/>
    <property type="match status" value="1"/>
</dbReference>
<dbReference type="InterPro" id="IPR010998">
    <property type="entry name" value="Integrase_recombinase_N"/>
</dbReference>
<sequence length="404" mass="44873">MALALNKLSARGVTAITKPGRHGDGGGLYLVVDKSGAKRWVFLYRRNGSLREMGLGGLKSVTLARARELAGEARVSLQAGVDPIAAKNNAPVSVPKFGDAADDFIEAMKPQFRNAKHIAQWEMTLREYAAPLRPKRVDQITTADVLEVLKPYWLTKPETASRLRGRIERVLDAAKAQGHRSGENPALWRGHLDKLLPKRRKLSRGHHAAMPYEDVPAFIAALRQREAMAARALEFTILTAARSGETFGAIWKEFDLEAALWVVPAERMKAGREHRVPLTPRAVEILTELAELGAGPDAYVFPGQKEGRPLSVMAMEMILRRMKVDATVHGFRSSFRDWAGEETVFSREVAEAALAHVVGDETERAYRRGDALEKRRKLMAAWASYCEPKKPGNVLEMKQARRAS</sequence>
<dbReference type="InterPro" id="IPR002104">
    <property type="entry name" value="Integrase_catalytic"/>
</dbReference>
<evidence type="ECO:0000313" key="9">
    <source>
        <dbReference type="Proteomes" id="UP000306441"/>
    </source>
</evidence>
<dbReference type="Pfam" id="PF13356">
    <property type="entry name" value="Arm-DNA-bind_3"/>
    <property type="match status" value="1"/>
</dbReference>
<proteinExistence type="inferred from homology"/>
<protein>
    <submittedName>
        <fullName evidence="8">DUF4102 domain-containing protein</fullName>
    </submittedName>
</protein>
<evidence type="ECO:0000259" key="7">
    <source>
        <dbReference type="PROSITE" id="PS51900"/>
    </source>
</evidence>
<evidence type="ECO:0000256" key="3">
    <source>
        <dbReference type="ARBA" id="ARBA00023125"/>
    </source>
</evidence>
<reference evidence="8 9" key="1">
    <citation type="submission" date="2019-04" db="EMBL/GenBank/DDBJ databases">
        <title>Mesorhizobium composti sp. nov., isolated from compost.</title>
        <authorList>
            <person name="Lin S.-Y."/>
            <person name="Hameed A."/>
            <person name="Hsieh Y.-T."/>
            <person name="Young C.-C."/>
        </authorList>
    </citation>
    <scope>NUCLEOTIDE SEQUENCE [LARGE SCALE GENOMIC DNA]</scope>
    <source>
        <strain evidence="8 9">CC-YTH430</strain>
    </source>
</reference>
<dbReference type="InterPro" id="IPR013762">
    <property type="entry name" value="Integrase-like_cat_sf"/>
</dbReference>
<evidence type="ECO:0000256" key="2">
    <source>
        <dbReference type="ARBA" id="ARBA00022908"/>
    </source>
</evidence>
<dbReference type="EMBL" id="SSNY01000001">
    <property type="protein sequence ID" value="THF59868.1"/>
    <property type="molecule type" value="Genomic_DNA"/>
</dbReference>
<dbReference type="PANTHER" id="PTHR30629">
    <property type="entry name" value="PROPHAGE INTEGRASE"/>
    <property type="match status" value="1"/>
</dbReference>
<dbReference type="InterPro" id="IPR050808">
    <property type="entry name" value="Phage_Integrase"/>
</dbReference>
<dbReference type="SUPFAM" id="SSF56349">
    <property type="entry name" value="DNA breaking-rejoining enzymes"/>
    <property type="match status" value="1"/>
</dbReference>
<comment type="similarity">
    <text evidence="1">Belongs to the 'phage' integrase family.</text>
</comment>
<dbReference type="CDD" id="cd00801">
    <property type="entry name" value="INT_P4_C"/>
    <property type="match status" value="1"/>
</dbReference>
<organism evidence="8 9">
    <name type="scientific">Ollibium composti</name>
    <dbReference type="NCBI Taxonomy" id="2675109"/>
    <lineage>
        <taxon>Bacteria</taxon>
        <taxon>Pseudomonadati</taxon>
        <taxon>Pseudomonadota</taxon>
        <taxon>Alphaproteobacteria</taxon>
        <taxon>Hyphomicrobiales</taxon>
        <taxon>Phyllobacteriaceae</taxon>
        <taxon>Ollibium</taxon>
    </lineage>
</organism>
<dbReference type="InterPro" id="IPR011010">
    <property type="entry name" value="DNA_brk_join_enz"/>
</dbReference>
<evidence type="ECO:0000259" key="6">
    <source>
        <dbReference type="PROSITE" id="PS51898"/>
    </source>
</evidence>
<evidence type="ECO:0000256" key="5">
    <source>
        <dbReference type="PROSITE-ProRule" id="PRU01248"/>
    </source>
</evidence>
<dbReference type="InterPro" id="IPR025166">
    <property type="entry name" value="Integrase_DNA_bind_dom"/>
</dbReference>
<evidence type="ECO:0000313" key="8">
    <source>
        <dbReference type="EMBL" id="THF59868.1"/>
    </source>
</evidence>
<dbReference type="InterPro" id="IPR053876">
    <property type="entry name" value="Phage_int_M"/>
</dbReference>
<dbReference type="InterPro" id="IPR038488">
    <property type="entry name" value="Integrase_DNA-bd_sf"/>
</dbReference>
<feature type="domain" description="Tyr recombinase" evidence="6">
    <location>
        <begin position="205"/>
        <end position="379"/>
    </location>
</feature>
<feature type="domain" description="Core-binding (CB)" evidence="7">
    <location>
        <begin position="95"/>
        <end position="175"/>
    </location>
</feature>
<dbReference type="Gene3D" id="1.10.150.130">
    <property type="match status" value="1"/>
</dbReference>